<protein>
    <submittedName>
        <fullName evidence="4">Uncharacterized protein</fullName>
    </submittedName>
</protein>
<dbReference type="Pfam" id="PF00106">
    <property type="entry name" value="adh_short"/>
    <property type="match status" value="1"/>
</dbReference>
<reference evidence="4 5" key="1">
    <citation type="journal article" date="2007" name="Science">
        <title>The Chlamydomonas genome reveals the evolution of key animal and plant functions.</title>
        <authorList>
            <person name="Merchant S.S."/>
            <person name="Prochnik S.E."/>
            <person name="Vallon O."/>
            <person name="Harris E.H."/>
            <person name="Karpowicz S.J."/>
            <person name="Witman G.B."/>
            <person name="Terry A."/>
            <person name="Salamov A."/>
            <person name="Fritz-Laylin L.K."/>
            <person name="Marechal-Drouard L."/>
            <person name="Marshall W.F."/>
            <person name="Qu L.H."/>
            <person name="Nelson D.R."/>
            <person name="Sanderfoot A.A."/>
            <person name="Spalding M.H."/>
            <person name="Kapitonov V.V."/>
            <person name="Ren Q."/>
            <person name="Ferris P."/>
            <person name="Lindquist E."/>
            <person name="Shapiro H."/>
            <person name="Lucas S.M."/>
            <person name="Grimwood J."/>
            <person name="Schmutz J."/>
            <person name="Cardol P."/>
            <person name="Cerutti H."/>
            <person name="Chanfreau G."/>
            <person name="Chen C.L."/>
            <person name="Cognat V."/>
            <person name="Croft M.T."/>
            <person name="Dent R."/>
            <person name="Dutcher S."/>
            <person name="Fernandez E."/>
            <person name="Fukuzawa H."/>
            <person name="Gonzalez-Ballester D."/>
            <person name="Gonzalez-Halphen D."/>
            <person name="Hallmann A."/>
            <person name="Hanikenne M."/>
            <person name="Hippler M."/>
            <person name="Inwood W."/>
            <person name="Jabbari K."/>
            <person name="Kalanon M."/>
            <person name="Kuras R."/>
            <person name="Lefebvre P.A."/>
            <person name="Lemaire S.D."/>
            <person name="Lobanov A.V."/>
            <person name="Lohr M."/>
            <person name="Manuell A."/>
            <person name="Meier I."/>
            <person name="Mets L."/>
            <person name="Mittag M."/>
            <person name="Mittelmeier T."/>
            <person name="Moroney J.V."/>
            <person name="Moseley J."/>
            <person name="Napoli C."/>
            <person name="Nedelcu A.M."/>
            <person name="Niyogi K."/>
            <person name="Novoselov S.V."/>
            <person name="Paulsen I.T."/>
            <person name="Pazour G."/>
            <person name="Purton S."/>
            <person name="Ral J.P."/>
            <person name="Riano-Pachon D.M."/>
            <person name="Riekhof W."/>
            <person name="Rymarquis L."/>
            <person name="Schroda M."/>
            <person name="Stern D."/>
            <person name="Umen J."/>
            <person name="Willows R."/>
            <person name="Wilson N."/>
            <person name="Zimmer S.L."/>
            <person name="Allmer J."/>
            <person name="Balk J."/>
            <person name="Bisova K."/>
            <person name="Chen C.J."/>
            <person name="Elias M."/>
            <person name="Gendler K."/>
            <person name="Hauser C."/>
            <person name="Lamb M.R."/>
            <person name="Ledford H."/>
            <person name="Long J.C."/>
            <person name="Minagawa J."/>
            <person name="Page M.D."/>
            <person name="Pan J."/>
            <person name="Pootakham W."/>
            <person name="Roje S."/>
            <person name="Rose A."/>
            <person name="Stahlberg E."/>
            <person name="Terauchi A.M."/>
            <person name="Yang P."/>
            <person name="Ball S."/>
            <person name="Bowler C."/>
            <person name="Dieckmann C.L."/>
            <person name="Gladyshev V.N."/>
            <person name="Green P."/>
            <person name="Jorgensen R."/>
            <person name="Mayfield S."/>
            <person name="Mueller-Roeber B."/>
            <person name="Rajamani S."/>
            <person name="Sayre R.T."/>
            <person name="Brokstein P."/>
            <person name="Dubchak I."/>
            <person name="Goodstein D."/>
            <person name="Hornick L."/>
            <person name="Huang Y.W."/>
            <person name="Jhaveri J."/>
            <person name="Luo Y."/>
            <person name="Martinez D."/>
            <person name="Ngau W.C."/>
            <person name="Otillar B."/>
            <person name="Poliakov A."/>
            <person name="Porter A."/>
            <person name="Szajkowski L."/>
            <person name="Werner G."/>
            <person name="Zhou K."/>
            <person name="Grigoriev I.V."/>
            <person name="Rokhsar D.S."/>
            <person name="Grossman A.R."/>
        </authorList>
    </citation>
    <scope>NUCLEOTIDE SEQUENCE [LARGE SCALE GENOMIC DNA]</scope>
    <source>
        <strain evidence="5">CC-503</strain>
    </source>
</reference>
<proteinExistence type="inferred from homology"/>
<feature type="region of interest" description="Disordered" evidence="3">
    <location>
        <begin position="1"/>
        <end position="25"/>
    </location>
</feature>
<keyword evidence="2" id="KW-0560">Oxidoreductase</keyword>
<dbReference type="Proteomes" id="UP000006906">
    <property type="component" value="Chromosome 14"/>
</dbReference>
<dbReference type="PANTHER" id="PTHR44196:SF1">
    <property type="entry name" value="DEHYDROGENASE_REDUCTASE SDR FAMILY MEMBER 7B"/>
    <property type="match status" value="1"/>
</dbReference>
<dbReference type="GO" id="GO:0016491">
    <property type="term" value="F:oxidoreductase activity"/>
    <property type="evidence" value="ECO:0007669"/>
    <property type="project" value="UniProtKB-KW"/>
</dbReference>
<comment type="similarity">
    <text evidence="1">Belongs to the short-chain dehydrogenases/reductases (SDR) family.</text>
</comment>
<evidence type="ECO:0000256" key="3">
    <source>
        <dbReference type="SAM" id="MobiDB-lite"/>
    </source>
</evidence>
<dbReference type="RefSeq" id="XP_042916642.1">
    <property type="nucleotide sequence ID" value="XM_043069969.1"/>
</dbReference>
<name>A0A2K3CX72_CHLRE</name>
<dbReference type="PANTHER" id="PTHR44196">
    <property type="entry name" value="DEHYDROGENASE/REDUCTASE SDR FAMILY MEMBER 7B"/>
    <property type="match status" value="1"/>
</dbReference>
<evidence type="ECO:0000313" key="4">
    <source>
        <dbReference type="EMBL" id="PNW72886.1"/>
    </source>
</evidence>
<dbReference type="SUPFAM" id="SSF51735">
    <property type="entry name" value="NAD(P)-binding Rossmann-fold domains"/>
    <property type="match status" value="1"/>
</dbReference>
<dbReference type="InterPro" id="IPR002347">
    <property type="entry name" value="SDR_fam"/>
</dbReference>
<dbReference type="STRING" id="3055.A0A2K3CX72"/>
<evidence type="ECO:0000256" key="2">
    <source>
        <dbReference type="ARBA" id="ARBA00023002"/>
    </source>
</evidence>
<dbReference type="GeneID" id="5716728"/>
<evidence type="ECO:0000256" key="1">
    <source>
        <dbReference type="ARBA" id="ARBA00006484"/>
    </source>
</evidence>
<keyword evidence="5" id="KW-1185">Reference proteome</keyword>
<dbReference type="KEGG" id="cre:CHLRE_14g610501v5"/>
<dbReference type="PRINTS" id="PR00081">
    <property type="entry name" value="GDHRDH"/>
</dbReference>
<dbReference type="Gene3D" id="3.40.50.720">
    <property type="entry name" value="NAD(P)-binding Rossmann-like Domain"/>
    <property type="match status" value="1"/>
</dbReference>
<evidence type="ECO:0000313" key="5">
    <source>
        <dbReference type="Proteomes" id="UP000006906"/>
    </source>
</evidence>
<dbReference type="AlphaFoldDB" id="A0A2K3CX72"/>
<dbReference type="InParanoid" id="A0A2K3CX72"/>
<gene>
    <name evidence="4" type="ORF">CHLRE_14g610501v5</name>
</gene>
<dbReference type="ExpressionAtlas" id="A0A2K3CX72">
    <property type="expression patterns" value="baseline"/>
</dbReference>
<dbReference type="OrthoDB" id="529386at2759"/>
<organism evidence="4 5">
    <name type="scientific">Chlamydomonas reinhardtii</name>
    <name type="common">Chlamydomonas smithii</name>
    <dbReference type="NCBI Taxonomy" id="3055"/>
    <lineage>
        <taxon>Eukaryota</taxon>
        <taxon>Viridiplantae</taxon>
        <taxon>Chlorophyta</taxon>
        <taxon>core chlorophytes</taxon>
        <taxon>Chlorophyceae</taxon>
        <taxon>CS clade</taxon>
        <taxon>Chlamydomonadales</taxon>
        <taxon>Chlamydomonadaceae</taxon>
        <taxon>Chlamydomonas</taxon>
    </lineage>
</organism>
<dbReference type="CDD" id="cd05233">
    <property type="entry name" value="SDR_c"/>
    <property type="match status" value="1"/>
</dbReference>
<sequence>MLQGQMRGRQVAPAQSLAHGRARPAITRRCVQVRADANGNGNGNYGNGSNEPNNPLANGVSPNYRVPYNTNVNAAPRVLAPFLTNPAAQPSSAITPAIEGNFKATGRTVVITGGSQGVGRATALVFARKGYNVVVAAREPTRLQHVVDDCAAAAGRVGAAMAVPCDITNERQVQALVNTVLAKFEGVDVVVNAAGVFARGSFTDTPAAEAKRLMDVNYLGPYMVSQAFMPVLFKGGHKARGPLAAFAPERPSLIFLTGFSGKVPTKYMSAFSASKAALETLAVTLRTEVEGQGVHVGVVQPGLVKSNFMERAAFYGKNGEEDRRSFRQLLRGLPLSQTPAEVADAVYNCAASKSHEVSVGLPFAAAVQAYKFTGLNPSAVPFT</sequence>
<dbReference type="GO" id="GO:0016020">
    <property type="term" value="C:membrane"/>
    <property type="evidence" value="ECO:0000318"/>
    <property type="project" value="GO_Central"/>
</dbReference>
<dbReference type="EMBL" id="CM008975">
    <property type="protein sequence ID" value="PNW72886.1"/>
    <property type="molecule type" value="Genomic_DNA"/>
</dbReference>
<feature type="region of interest" description="Disordered" evidence="3">
    <location>
        <begin position="37"/>
        <end position="62"/>
    </location>
</feature>
<dbReference type="Gramene" id="PNW72886">
    <property type="protein sequence ID" value="PNW72886"/>
    <property type="gene ID" value="CHLRE_14g610501v5"/>
</dbReference>
<dbReference type="InterPro" id="IPR036291">
    <property type="entry name" value="NAD(P)-bd_dom_sf"/>
</dbReference>
<accession>A0A2K3CX72</accession>